<evidence type="ECO:0000313" key="2">
    <source>
        <dbReference type="EMBL" id="PON72011.1"/>
    </source>
</evidence>
<evidence type="ECO:0000313" key="3">
    <source>
        <dbReference type="Proteomes" id="UP000237105"/>
    </source>
</evidence>
<dbReference type="AlphaFoldDB" id="A0A2P5DFG0"/>
<protein>
    <submittedName>
        <fullName evidence="2">Uncharacterized protein</fullName>
    </submittedName>
</protein>
<sequence>MDIDKSWMSIRNQLSAQFRSGAKAFAERSKTFINSQITAESEDEGDEMHDLMADITGKWKIFDFIGKMSNQMKMSRHGSAPLVTSATSGSSFGDHRHDPKGKRVREETRGKPILDHNKMFLNILAKTVRDNIPASTPIWKDVKKEDIELILNWMEVKFDYPRSDALFMDSIEQSMMAYLRDWCNMMRNHFTKMGGKRDIAFIKANPYKTFPSISGIFCAIISKVSTQNSENRFKQLYLPAQGSSSMISQMKAKAEMVTSRAEALTQTQSCAQSELGDGASSAEFVVGPEQVDEFQIVSKALGTRSRWQKGLEALPRLKSIKGQRAASTRQVAETIAILKQQLAEKDTEHARRIDETQRQMAENEAANQCRLEETQ</sequence>
<evidence type="ECO:0000256" key="1">
    <source>
        <dbReference type="SAM" id="MobiDB-lite"/>
    </source>
</evidence>
<feature type="region of interest" description="Disordered" evidence="1">
    <location>
        <begin position="344"/>
        <end position="375"/>
    </location>
</feature>
<dbReference type="Proteomes" id="UP000237105">
    <property type="component" value="Unassembled WGS sequence"/>
</dbReference>
<dbReference type="EMBL" id="JXTB01000041">
    <property type="protein sequence ID" value="PON72011.1"/>
    <property type="molecule type" value="Genomic_DNA"/>
</dbReference>
<name>A0A2P5DFG0_PARAD</name>
<organism evidence="2 3">
    <name type="scientific">Parasponia andersonii</name>
    <name type="common">Sponia andersonii</name>
    <dbReference type="NCBI Taxonomy" id="3476"/>
    <lineage>
        <taxon>Eukaryota</taxon>
        <taxon>Viridiplantae</taxon>
        <taxon>Streptophyta</taxon>
        <taxon>Embryophyta</taxon>
        <taxon>Tracheophyta</taxon>
        <taxon>Spermatophyta</taxon>
        <taxon>Magnoliopsida</taxon>
        <taxon>eudicotyledons</taxon>
        <taxon>Gunneridae</taxon>
        <taxon>Pentapetalae</taxon>
        <taxon>rosids</taxon>
        <taxon>fabids</taxon>
        <taxon>Rosales</taxon>
        <taxon>Cannabaceae</taxon>
        <taxon>Parasponia</taxon>
    </lineage>
</organism>
<feature type="compositionally biased region" description="Basic and acidic residues" evidence="1">
    <location>
        <begin position="344"/>
        <end position="357"/>
    </location>
</feature>
<gene>
    <name evidence="2" type="ORF">PanWU01x14_068530</name>
</gene>
<feature type="region of interest" description="Disordered" evidence="1">
    <location>
        <begin position="83"/>
        <end position="108"/>
    </location>
</feature>
<accession>A0A2P5DFG0</accession>
<comment type="caution">
    <text evidence="2">The sequence shown here is derived from an EMBL/GenBank/DDBJ whole genome shotgun (WGS) entry which is preliminary data.</text>
</comment>
<keyword evidence="3" id="KW-1185">Reference proteome</keyword>
<reference evidence="3" key="1">
    <citation type="submission" date="2016-06" db="EMBL/GenBank/DDBJ databases">
        <title>Parallel loss of symbiosis genes in relatives of nitrogen-fixing non-legume Parasponia.</title>
        <authorList>
            <person name="Van Velzen R."/>
            <person name="Holmer R."/>
            <person name="Bu F."/>
            <person name="Rutten L."/>
            <person name="Van Zeijl A."/>
            <person name="Liu W."/>
            <person name="Santuari L."/>
            <person name="Cao Q."/>
            <person name="Sharma T."/>
            <person name="Shen D."/>
            <person name="Roswanjaya Y."/>
            <person name="Wardhani T."/>
            <person name="Kalhor M.S."/>
            <person name="Jansen J."/>
            <person name="Van den Hoogen J."/>
            <person name="Gungor B."/>
            <person name="Hartog M."/>
            <person name="Hontelez J."/>
            <person name="Verver J."/>
            <person name="Yang W.-C."/>
            <person name="Schijlen E."/>
            <person name="Repin R."/>
            <person name="Schilthuizen M."/>
            <person name="Schranz E."/>
            <person name="Heidstra R."/>
            <person name="Miyata K."/>
            <person name="Fedorova E."/>
            <person name="Kohlen W."/>
            <person name="Bisseling T."/>
            <person name="Smit S."/>
            <person name="Geurts R."/>
        </authorList>
    </citation>
    <scope>NUCLEOTIDE SEQUENCE [LARGE SCALE GENOMIC DNA]</scope>
    <source>
        <strain evidence="3">cv. WU1-14</strain>
    </source>
</reference>
<proteinExistence type="predicted"/>